<gene>
    <name evidence="12" type="ORF">APLA_LOCUS11692</name>
</gene>
<dbReference type="PROSITE" id="PS00211">
    <property type="entry name" value="ABC_TRANSPORTER_1"/>
    <property type="match status" value="1"/>
</dbReference>
<sequence length="407" mass="44413">MVVLYKQGRMTYYESTETAKSMEASSKIAVEAVANVRTVASLGRENTFRDEYAKNLKPALDLAKRASHLRGLVFGLSRGIFNFVMAAAIYYGGTLIVNEEVEFQVVFQSAQALLMGSSGAAQAFAFAPNFQKGIQAAGRIITLLGRQSKIVDPVHPTANNFSGSGQASLQNVQFRYPTRPNIQVLKDFNLEIERGKTVALVGASGCGKSTVIQLLQRYYDPNEGIVAQDSLPLPKLKLVDVRKSIGFVQQEPILFDRTIGENIAYGSITNATMDSIIEAAQQANIHNFITSLPLGYDTNIGSKGTQLSGGQKQRVAIARALIRRPKMLLLDEATSALDTESEKVVQEALDAAKAGRTCVMIAHRLSTVRDANLICVVHDGQVAEMGTHAELFKLKGLYYNLNRVQYS</sequence>
<evidence type="ECO:0000256" key="9">
    <source>
        <dbReference type="SAM" id="Phobius"/>
    </source>
</evidence>
<evidence type="ECO:0000256" key="1">
    <source>
        <dbReference type="ARBA" id="ARBA00004141"/>
    </source>
</evidence>
<dbReference type="SUPFAM" id="SSF90123">
    <property type="entry name" value="ABC transporter transmembrane region"/>
    <property type="match status" value="1"/>
</dbReference>
<dbReference type="InterPro" id="IPR017871">
    <property type="entry name" value="ABC_transporter-like_CS"/>
</dbReference>
<dbReference type="PANTHER" id="PTHR24221:SF645">
    <property type="entry name" value="LP14331P"/>
    <property type="match status" value="1"/>
</dbReference>
<proteinExistence type="inferred from homology"/>
<evidence type="ECO:0000256" key="2">
    <source>
        <dbReference type="ARBA" id="ARBA00007577"/>
    </source>
</evidence>
<comment type="subcellular location">
    <subcellularLocation>
        <location evidence="1">Membrane</location>
        <topology evidence="1">Multi-pass membrane protein</topology>
    </subcellularLocation>
</comment>
<dbReference type="GO" id="GO:0005524">
    <property type="term" value="F:ATP binding"/>
    <property type="evidence" value="ECO:0007669"/>
    <property type="project" value="UniProtKB-KW"/>
</dbReference>
<evidence type="ECO:0000256" key="4">
    <source>
        <dbReference type="ARBA" id="ARBA00022692"/>
    </source>
</evidence>
<dbReference type="Pfam" id="PF00005">
    <property type="entry name" value="ABC_tran"/>
    <property type="match status" value="1"/>
</dbReference>
<keyword evidence="8 9" id="KW-0472">Membrane</keyword>
<dbReference type="OrthoDB" id="6500128at2759"/>
<evidence type="ECO:0000313" key="12">
    <source>
        <dbReference type="EMBL" id="CAB3248404.1"/>
    </source>
</evidence>
<evidence type="ECO:0000256" key="8">
    <source>
        <dbReference type="ARBA" id="ARBA00023136"/>
    </source>
</evidence>
<dbReference type="PROSITE" id="PS50893">
    <property type="entry name" value="ABC_TRANSPORTER_2"/>
    <property type="match status" value="1"/>
</dbReference>
<dbReference type="PROSITE" id="PS50929">
    <property type="entry name" value="ABC_TM1F"/>
    <property type="match status" value="1"/>
</dbReference>
<dbReference type="GO" id="GO:0016020">
    <property type="term" value="C:membrane"/>
    <property type="evidence" value="ECO:0007669"/>
    <property type="project" value="UniProtKB-SubCell"/>
</dbReference>
<dbReference type="FunFam" id="3.40.50.300:FF:000205">
    <property type="entry name" value="ABC transporter B family member 4"/>
    <property type="match status" value="1"/>
</dbReference>
<evidence type="ECO:0000259" key="10">
    <source>
        <dbReference type="PROSITE" id="PS50893"/>
    </source>
</evidence>
<feature type="domain" description="ABC transmembrane type-1" evidence="11">
    <location>
        <begin position="1"/>
        <end position="132"/>
    </location>
</feature>
<dbReference type="SUPFAM" id="SSF52540">
    <property type="entry name" value="P-loop containing nucleoside triphosphate hydrolases"/>
    <property type="match status" value="1"/>
</dbReference>
<organism evidence="12 13">
    <name type="scientific">Arctia plantaginis</name>
    <name type="common">Wood tiger moth</name>
    <name type="synonym">Phalaena plantaginis</name>
    <dbReference type="NCBI Taxonomy" id="874455"/>
    <lineage>
        <taxon>Eukaryota</taxon>
        <taxon>Metazoa</taxon>
        <taxon>Ecdysozoa</taxon>
        <taxon>Arthropoda</taxon>
        <taxon>Hexapoda</taxon>
        <taxon>Insecta</taxon>
        <taxon>Pterygota</taxon>
        <taxon>Neoptera</taxon>
        <taxon>Endopterygota</taxon>
        <taxon>Lepidoptera</taxon>
        <taxon>Glossata</taxon>
        <taxon>Ditrysia</taxon>
        <taxon>Noctuoidea</taxon>
        <taxon>Erebidae</taxon>
        <taxon>Arctiinae</taxon>
        <taxon>Arctia</taxon>
    </lineage>
</organism>
<dbReference type="InterPro" id="IPR027417">
    <property type="entry name" value="P-loop_NTPase"/>
</dbReference>
<keyword evidence="7 9" id="KW-1133">Transmembrane helix</keyword>
<dbReference type="InterPro" id="IPR036640">
    <property type="entry name" value="ABC1_TM_sf"/>
</dbReference>
<dbReference type="InterPro" id="IPR003439">
    <property type="entry name" value="ABC_transporter-like_ATP-bd"/>
</dbReference>
<evidence type="ECO:0000256" key="3">
    <source>
        <dbReference type="ARBA" id="ARBA00022448"/>
    </source>
</evidence>
<dbReference type="GO" id="GO:0140359">
    <property type="term" value="F:ABC-type transporter activity"/>
    <property type="evidence" value="ECO:0007669"/>
    <property type="project" value="InterPro"/>
</dbReference>
<feature type="domain" description="ABC transporter" evidence="10">
    <location>
        <begin position="167"/>
        <end position="404"/>
    </location>
</feature>
<keyword evidence="6" id="KW-0067">ATP-binding</keyword>
<keyword evidence="3" id="KW-0813">Transport</keyword>
<accession>A0A8S1AT22</accession>
<keyword evidence="5" id="KW-0547">Nucleotide-binding</keyword>
<dbReference type="SMART" id="SM00382">
    <property type="entry name" value="AAA"/>
    <property type="match status" value="1"/>
</dbReference>
<dbReference type="EMBL" id="CADEBC010000534">
    <property type="protein sequence ID" value="CAB3248404.1"/>
    <property type="molecule type" value="Genomic_DNA"/>
</dbReference>
<dbReference type="Gene3D" id="1.20.1560.10">
    <property type="entry name" value="ABC transporter type 1, transmembrane domain"/>
    <property type="match status" value="2"/>
</dbReference>
<feature type="transmembrane region" description="Helical" evidence="9">
    <location>
        <begin position="72"/>
        <end position="93"/>
    </location>
</feature>
<comment type="similarity">
    <text evidence="2">Belongs to the ABC transporter superfamily. ABCB family. Multidrug resistance exporter (TC 3.A.1.201) subfamily.</text>
</comment>
<dbReference type="GO" id="GO:0016887">
    <property type="term" value="F:ATP hydrolysis activity"/>
    <property type="evidence" value="ECO:0007669"/>
    <property type="project" value="InterPro"/>
</dbReference>
<dbReference type="InterPro" id="IPR003593">
    <property type="entry name" value="AAA+_ATPase"/>
</dbReference>
<comment type="caution">
    <text evidence="12">The sequence shown here is derived from an EMBL/GenBank/DDBJ whole genome shotgun (WGS) entry which is preliminary data.</text>
</comment>
<reference evidence="12 13" key="1">
    <citation type="submission" date="2020-04" db="EMBL/GenBank/DDBJ databases">
        <authorList>
            <person name="Wallbank WR R."/>
            <person name="Pardo Diaz C."/>
            <person name="Kozak K."/>
            <person name="Martin S."/>
            <person name="Jiggins C."/>
            <person name="Moest M."/>
            <person name="Warren A I."/>
            <person name="Byers J.R.P. K."/>
            <person name="Montejo-Kovacevich G."/>
            <person name="Yen C E."/>
        </authorList>
    </citation>
    <scope>NUCLEOTIDE SEQUENCE [LARGE SCALE GENOMIC DNA]</scope>
</reference>
<evidence type="ECO:0000259" key="11">
    <source>
        <dbReference type="PROSITE" id="PS50929"/>
    </source>
</evidence>
<dbReference type="Proteomes" id="UP000494106">
    <property type="component" value="Unassembled WGS sequence"/>
</dbReference>
<keyword evidence="4 9" id="KW-0812">Transmembrane</keyword>
<evidence type="ECO:0000256" key="5">
    <source>
        <dbReference type="ARBA" id="ARBA00022741"/>
    </source>
</evidence>
<protein>
    <submittedName>
        <fullName evidence="12">Uncharacterized protein</fullName>
    </submittedName>
</protein>
<evidence type="ECO:0000313" key="13">
    <source>
        <dbReference type="Proteomes" id="UP000494106"/>
    </source>
</evidence>
<dbReference type="Gene3D" id="3.40.50.300">
    <property type="entry name" value="P-loop containing nucleotide triphosphate hydrolases"/>
    <property type="match status" value="1"/>
</dbReference>
<keyword evidence="13" id="KW-1185">Reference proteome</keyword>
<name>A0A8S1AT22_ARCPL</name>
<dbReference type="PANTHER" id="PTHR24221">
    <property type="entry name" value="ATP-BINDING CASSETTE SUB-FAMILY B"/>
    <property type="match status" value="1"/>
</dbReference>
<dbReference type="CDD" id="cd03249">
    <property type="entry name" value="ABC_MTABC3_MDL1_MDL2"/>
    <property type="match status" value="1"/>
</dbReference>
<evidence type="ECO:0000256" key="6">
    <source>
        <dbReference type="ARBA" id="ARBA00022840"/>
    </source>
</evidence>
<dbReference type="Pfam" id="PF00664">
    <property type="entry name" value="ABC_membrane"/>
    <property type="match status" value="1"/>
</dbReference>
<evidence type="ECO:0000256" key="7">
    <source>
        <dbReference type="ARBA" id="ARBA00022989"/>
    </source>
</evidence>
<dbReference type="AlphaFoldDB" id="A0A8S1AT22"/>
<dbReference type="InterPro" id="IPR011527">
    <property type="entry name" value="ABC1_TM_dom"/>
</dbReference>
<dbReference type="InterPro" id="IPR039421">
    <property type="entry name" value="Type_1_exporter"/>
</dbReference>